<accession>A0A3D9ST45</accession>
<proteinExistence type="predicted"/>
<evidence type="ECO:0000313" key="1">
    <source>
        <dbReference type="EMBL" id="REE97173.1"/>
    </source>
</evidence>
<reference evidence="1 2" key="1">
    <citation type="submission" date="2018-08" db="EMBL/GenBank/DDBJ databases">
        <title>Sequencing the genomes of 1000 actinobacteria strains.</title>
        <authorList>
            <person name="Klenk H.-P."/>
        </authorList>
    </citation>
    <scope>NUCLEOTIDE SEQUENCE [LARGE SCALE GENOMIC DNA]</scope>
    <source>
        <strain evidence="1 2">DSM 43927</strain>
    </source>
</reference>
<dbReference type="EMBL" id="QTTT01000001">
    <property type="protein sequence ID" value="REE97173.1"/>
    <property type="molecule type" value="Genomic_DNA"/>
</dbReference>
<dbReference type="Proteomes" id="UP000256661">
    <property type="component" value="Unassembled WGS sequence"/>
</dbReference>
<sequence length="45" mass="5096">MAETKTLKMDEIQVETAPAADPQFLICDPDPSDDCWIVCNPNYCY</sequence>
<protein>
    <submittedName>
        <fullName evidence="1">Uncharacterized protein</fullName>
    </submittedName>
</protein>
<comment type="caution">
    <text evidence="1">The sequence shown here is derived from an EMBL/GenBank/DDBJ whole genome shotgun (WGS) entry which is preliminary data.</text>
</comment>
<name>A0A3D9ST45_9ACTN</name>
<evidence type="ECO:0000313" key="2">
    <source>
        <dbReference type="Proteomes" id="UP000256661"/>
    </source>
</evidence>
<dbReference type="AlphaFoldDB" id="A0A3D9ST45"/>
<dbReference type="RefSeq" id="WP_170177634.1">
    <property type="nucleotide sequence ID" value="NZ_QTTT01000001.1"/>
</dbReference>
<organism evidence="1 2">
    <name type="scientific">Thermomonospora umbrina</name>
    <dbReference type="NCBI Taxonomy" id="111806"/>
    <lineage>
        <taxon>Bacteria</taxon>
        <taxon>Bacillati</taxon>
        <taxon>Actinomycetota</taxon>
        <taxon>Actinomycetes</taxon>
        <taxon>Streptosporangiales</taxon>
        <taxon>Thermomonosporaceae</taxon>
        <taxon>Thermomonospora</taxon>
    </lineage>
</organism>
<gene>
    <name evidence="1" type="ORF">DFJ69_2631</name>
</gene>
<keyword evidence="2" id="KW-1185">Reference proteome</keyword>